<dbReference type="Gene3D" id="3.40.50.720">
    <property type="entry name" value="NAD(P)-binding Rossmann-like Domain"/>
    <property type="match status" value="1"/>
</dbReference>
<evidence type="ECO:0000313" key="2">
    <source>
        <dbReference type="EMBL" id="MFD2214613.1"/>
    </source>
</evidence>
<dbReference type="EMBL" id="JBHUIK010000002">
    <property type="protein sequence ID" value="MFD2214613.1"/>
    <property type="molecule type" value="Genomic_DNA"/>
</dbReference>
<dbReference type="InterPro" id="IPR036291">
    <property type="entry name" value="NAD(P)-bd_dom_sf"/>
</dbReference>
<sequence length="292" mass="33063">MASKTCLITGGNSGIGKAAAIQLAKHGLKIIIGCRDEKRGLVALKEIKEKSNSNSVELLLLDMSSQRCIRSAVNEFISNHSQIDILIHNAADFDISRKAPQYSDENIETVWATNHVGPVLLTELLLDKLKQSEQGRIITIASQGLVLHPFLKINFANPEFTNEKFRVETAYYQSKLAQVMYTYWLSDKLKNTKITVNCIRVTNVKVDIERYPNLSQLMKFMYSLKSKFSISPDEMAQTYLYLATSPELQSVTGKYFDEKNRLVTSSTFSKDKHQIEKLMEVTAKYIFTDSKS</sequence>
<keyword evidence="3" id="KW-1185">Reference proteome</keyword>
<dbReference type="PRINTS" id="PR00081">
    <property type="entry name" value="GDHRDH"/>
</dbReference>
<evidence type="ECO:0000313" key="3">
    <source>
        <dbReference type="Proteomes" id="UP001597318"/>
    </source>
</evidence>
<keyword evidence="1" id="KW-0560">Oxidoreductase</keyword>
<gene>
    <name evidence="2" type="ORF">ACFSKK_13050</name>
</gene>
<dbReference type="PANTHER" id="PTHR43157">
    <property type="entry name" value="PHOSPHATIDYLINOSITOL-GLYCAN BIOSYNTHESIS CLASS F PROTEIN-RELATED"/>
    <property type="match status" value="1"/>
</dbReference>
<proteinExistence type="predicted"/>
<protein>
    <submittedName>
        <fullName evidence="2">SDR family NAD(P)-dependent oxidoreductase</fullName>
    </submittedName>
</protein>
<dbReference type="Proteomes" id="UP001597318">
    <property type="component" value="Unassembled WGS sequence"/>
</dbReference>
<accession>A0ABW5C167</accession>
<name>A0ABW5C167_9BACI</name>
<dbReference type="RefSeq" id="WP_247343344.1">
    <property type="nucleotide sequence ID" value="NZ_CP095550.1"/>
</dbReference>
<dbReference type="SUPFAM" id="SSF51735">
    <property type="entry name" value="NAD(P)-binding Rossmann-fold domains"/>
    <property type="match status" value="1"/>
</dbReference>
<dbReference type="InterPro" id="IPR002347">
    <property type="entry name" value="SDR_fam"/>
</dbReference>
<organism evidence="2 3">
    <name type="scientific">Metabacillus endolithicus</name>
    <dbReference type="NCBI Taxonomy" id="1535204"/>
    <lineage>
        <taxon>Bacteria</taxon>
        <taxon>Bacillati</taxon>
        <taxon>Bacillota</taxon>
        <taxon>Bacilli</taxon>
        <taxon>Bacillales</taxon>
        <taxon>Bacillaceae</taxon>
        <taxon>Metabacillus</taxon>
    </lineage>
</organism>
<comment type="caution">
    <text evidence="2">The sequence shown here is derived from an EMBL/GenBank/DDBJ whole genome shotgun (WGS) entry which is preliminary data.</text>
</comment>
<dbReference type="PANTHER" id="PTHR43157:SF31">
    <property type="entry name" value="PHOSPHATIDYLINOSITOL-GLYCAN BIOSYNTHESIS CLASS F PROTEIN"/>
    <property type="match status" value="1"/>
</dbReference>
<reference evidence="3" key="1">
    <citation type="journal article" date="2019" name="Int. J. Syst. Evol. Microbiol.">
        <title>The Global Catalogue of Microorganisms (GCM) 10K type strain sequencing project: providing services to taxonomists for standard genome sequencing and annotation.</title>
        <authorList>
            <consortium name="The Broad Institute Genomics Platform"/>
            <consortium name="The Broad Institute Genome Sequencing Center for Infectious Disease"/>
            <person name="Wu L."/>
            <person name="Ma J."/>
        </authorList>
    </citation>
    <scope>NUCLEOTIDE SEQUENCE [LARGE SCALE GENOMIC DNA]</scope>
    <source>
        <strain evidence="3">CGMCC 1.15474</strain>
    </source>
</reference>
<evidence type="ECO:0000256" key="1">
    <source>
        <dbReference type="ARBA" id="ARBA00023002"/>
    </source>
</evidence>
<dbReference type="Pfam" id="PF00106">
    <property type="entry name" value="adh_short"/>
    <property type="match status" value="1"/>
</dbReference>